<reference evidence="2 3" key="1">
    <citation type="submission" date="2019-03" db="EMBL/GenBank/DDBJ databases">
        <title>Genomic Encyclopedia of Type Strains, Phase IV (KMG-IV): sequencing the most valuable type-strain genomes for metagenomic binning, comparative biology and taxonomic classification.</title>
        <authorList>
            <person name="Goeker M."/>
        </authorList>
    </citation>
    <scope>NUCLEOTIDE SEQUENCE [LARGE SCALE GENOMIC DNA]</scope>
    <source>
        <strain evidence="2 3">DSM 103923</strain>
    </source>
</reference>
<dbReference type="InterPro" id="IPR052533">
    <property type="entry name" value="WalJ/YycJ-like"/>
</dbReference>
<dbReference type="PANTHER" id="PTHR47619:SF1">
    <property type="entry name" value="EXODEOXYRIBONUCLEASE WALJ"/>
    <property type="match status" value="1"/>
</dbReference>
<keyword evidence="3" id="KW-1185">Reference proteome</keyword>
<evidence type="ECO:0000313" key="2">
    <source>
        <dbReference type="EMBL" id="TCS73955.1"/>
    </source>
</evidence>
<dbReference type="Gene3D" id="3.60.15.10">
    <property type="entry name" value="Ribonuclease Z/Hydroxyacylglutathione hydrolase-like"/>
    <property type="match status" value="1"/>
</dbReference>
<evidence type="ECO:0000313" key="3">
    <source>
        <dbReference type="Proteomes" id="UP000295135"/>
    </source>
</evidence>
<accession>A0A4R3JYX1</accession>
<dbReference type="EMBL" id="SLZY01000001">
    <property type="protein sequence ID" value="TCS73955.1"/>
    <property type="molecule type" value="Genomic_DNA"/>
</dbReference>
<dbReference type="RefSeq" id="WP_126459481.1">
    <property type="nucleotide sequence ID" value="NZ_AP018721.1"/>
</dbReference>
<dbReference type="SMART" id="SM00849">
    <property type="entry name" value="Lactamase_B"/>
    <property type="match status" value="1"/>
</dbReference>
<dbReference type="OrthoDB" id="9803916at2"/>
<dbReference type="Proteomes" id="UP000295135">
    <property type="component" value="Unassembled WGS sequence"/>
</dbReference>
<dbReference type="InterPro" id="IPR001279">
    <property type="entry name" value="Metallo-B-lactamas"/>
</dbReference>
<dbReference type="Pfam" id="PF12706">
    <property type="entry name" value="Lactamase_B_2"/>
    <property type="match status" value="1"/>
</dbReference>
<organism evidence="2 3">
    <name type="scientific">Sulfuritortus calidifontis</name>
    <dbReference type="NCBI Taxonomy" id="1914471"/>
    <lineage>
        <taxon>Bacteria</taxon>
        <taxon>Pseudomonadati</taxon>
        <taxon>Pseudomonadota</taxon>
        <taxon>Betaproteobacteria</taxon>
        <taxon>Nitrosomonadales</taxon>
        <taxon>Thiobacillaceae</taxon>
        <taxon>Sulfuritortus</taxon>
    </lineage>
</organism>
<dbReference type="SUPFAM" id="SSF56281">
    <property type="entry name" value="Metallo-hydrolase/oxidoreductase"/>
    <property type="match status" value="1"/>
</dbReference>
<comment type="caution">
    <text evidence="2">The sequence shown here is derived from an EMBL/GenBank/DDBJ whole genome shotgun (WGS) entry which is preliminary data.</text>
</comment>
<evidence type="ECO:0000259" key="1">
    <source>
        <dbReference type="SMART" id="SM00849"/>
    </source>
</evidence>
<name>A0A4R3JYX1_9PROT</name>
<protein>
    <submittedName>
        <fullName evidence="2">Phosphoribosyl 1,2-cyclic phosphodiesterase</fullName>
    </submittedName>
</protein>
<dbReference type="AlphaFoldDB" id="A0A4R3JYX1"/>
<feature type="domain" description="Metallo-beta-lactamase" evidence="1">
    <location>
        <begin position="11"/>
        <end position="189"/>
    </location>
</feature>
<dbReference type="PANTHER" id="PTHR47619">
    <property type="entry name" value="METALLO-HYDROLASE YYCJ-RELATED"/>
    <property type="match status" value="1"/>
</dbReference>
<dbReference type="InterPro" id="IPR036866">
    <property type="entry name" value="RibonucZ/Hydroxyglut_hydro"/>
</dbReference>
<proteinExistence type="predicted"/>
<gene>
    <name evidence="2" type="ORF">EDC61_101178</name>
</gene>
<sequence>MRFACLGSGSRGNAWLVEAGGTRVLVDCGFSARETAKRLERLGVEADSVDALLLTHEHADHARGVAGFSARYRCEVWLTHGARGMLQATDSLPQRVREIDSHSAFAVGDLAITPVAVPHDAREPVQFVLSDGQHRLGILTDAGHVTPHMETMFSGCDALAIECNHDVELLRQGSYPPALKTRILGRYGHLDNGTARQLLARVASGRLQHVLAAHLSEENNRPELARRALAGALGCEEDWIGVADQEQGSDWRQIV</sequence>